<accession>A0AA39R1Y8</accession>
<dbReference type="EMBL" id="JAFEKC020000012">
    <property type="protein sequence ID" value="KAK0511941.1"/>
    <property type="molecule type" value="Genomic_DNA"/>
</dbReference>
<feature type="region of interest" description="Disordered" evidence="1">
    <location>
        <begin position="1"/>
        <end position="24"/>
    </location>
</feature>
<keyword evidence="3" id="KW-1185">Reference proteome</keyword>
<feature type="region of interest" description="Disordered" evidence="1">
    <location>
        <begin position="62"/>
        <end position="91"/>
    </location>
</feature>
<dbReference type="Proteomes" id="UP001166286">
    <property type="component" value="Unassembled WGS sequence"/>
</dbReference>
<feature type="compositionally biased region" description="Acidic residues" evidence="1">
    <location>
        <begin position="14"/>
        <end position="24"/>
    </location>
</feature>
<comment type="caution">
    <text evidence="2">The sequence shown here is derived from an EMBL/GenBank/DDBJ whole genome shotgun (WGS) entry which is preliminary data.</text>
</comment>
<dbReference type="AlphaFoldDB" id="A0AA39R1Y8"/>
<evidence type="ECO:0000313" key="3">
    <source>
        <dbReference type="Proteomes" id="UP001166286"/>
    </source>
</evidence>
<protein>
    <submittedName>
        <fullName evidence="2">Uncharacterized protein</fullName>
    </submittedName>
</protein>
<organism evidence="2 3">
    <name type="scientific">Cladonia borealis</name>
    <dbReference type="NCBI Taxonomy" id="184061"/>
    <lineage>
        <taxon>Eukaryota</taxon>
        <taxon>Fungi</taxon>
        <taxon>Dikarya</taxon>
        <taxon>Ascomycota</taxon>
        <taxon>Pezizomycotina</taxon>
        <taxon>Lecanoromycetes</taxon>
        <taxon>OSLEUM clade</taxon>
        <taxon>Lecanoromycetidae</taxon>
        <taxon>Lecanorales</taxon>
        <taxon>Lecanorineae</taxon>
        <taxon>Cladoniaceae</taxon>
        <taxon>Cladonia</taxon>
    </lineage>
</organism>
<sequence>MRPSTENFVAAEPGELELEPEPEPEPELEFELEAGVGEGAEEEALFGIVVAAELSVVGEAATGATNENKNNRNDTEEGVITLDDGLDASQP</sequence>
<name>A0AA39R1Y8_9LECA</name>
<reference evidence="2" key="1">
    <citation type="submission" date="2023-03" db="EMBL/GenBank/DDBJ databases">
        <title>Complete genome of Cladonia borealis.</title>
        <authorList>
            <person name="Park H."/>
        </authorList>
    </citation>
    <scope>NUCLEOTIDE SEQUENCE</scope>
    <source>
        <strain evidence="2">ANT050790</strain>
    </source>
</reference>
<evidence type="ECO:0000256" key="1">
    <source>
        <dbReference type="SAM" id="MobiDB-lite"/>
    </source>
</evidence>
<evidence type="ECO:0000313" key="2">
    <source>
        <dbReference type="EMBL" id="KAK0511941.1"/>
    </source>
</evidence>
<gene>
    <name evidence="2" type="ORF">JMJ35_005791</name>
</gene>
<proteinExistence type="predicted"/>